<accession>A0AC58GTY4</accession>
<evidence type="ECO:0000313" key="1">
    <source>
        <dbReference type="Proteomes" id="UP000000437"/>
    </source>
</evidence>
<dbReference type="Proteomes" id="UP000000437">
    <property type="component" value="Chromosome 11"/>
</dbReference>
<gene>
    <name evidence="2" type="primary">zmp:0000000634</name>
</gene>
<reference evidence="2" key="1">
    <citation type="submission" date="2025-08" db="UniProtKB">
        <authorList>
            <consortium name="RefSeq"/>
        </authorList>
    </citation>
    <scope>IDENTIFICATION</scope>
    <source>
        <strain evidence="2">Tuebingen</strain>
        <tissue evidence="2">Fibroblasts and whole tissue</tissue>
    </source>
</reference>
<proteinExistence type="predicted"/>
<name>A0AC58GTY4_DANRE</name>
<protein>
    <submittedName>
        <fullName evidence="2">Nuclease HARBI1</fullName>
    </submittedName>
</protein>
<keyword evidence="1" id="KW-1185">Reference proteome</keyword>
<dbReference type="RefSeq" id="XP_073773190.1">
    <property type="nucleotide sequence ID" value="XM_073917089.1"/>
</dbReference>
<evidence type="ECO:0000313" key="2">
    <source>
        <dbReference type="RefSeq" id="XP_073773190.1"/>
    </source>
</evidence>
<organism evidence="1 2">
    <name type="scientific">Danio rerio</name>
    <name type="common">Zebrafish</name>
    <name type="synonym">Brachydanio rerio</name>
    <dbReference type="NCBI Taxonomy" id="7955"/>
    <lineage>
        <taxon>Eukaryota</taxon>
        <taxon>Metazoa</taxon>
        <taxon>Chordata</taxon>
        <taxon>Craniata</taxon>
        <taxon>Vertebrata</taxon>
        <taxon>Euteleostomi</taxon>
        <taxon>Actinopterygii</taxon>
        <taxon>Neopterygii</taxon>
        <taxon>Teleostei</taxon>
        <taxon>Ostariophysi</taxon>
        <taxon>Cypriniformes</taxon>
        <taxon>Danionidae</taxon>
        <taxon>Danioninae</taxon>
        <taxon>Danio</taxon>
    </lineage>
</organism>
<sequence>MEGIMRSVFLLMISFIFQNFVFMHLLVSQRHRYRRLQTQLLNYRRKNVNASIQRQRRYLQLKKTVMFTYLATKSSVRRTWAFPRIHGKVFWGNILNNFDDGMWMQHFRMSRNTFEFVLQLLSPSLKRKTTGWRKPLEPRLRLAVVLWWYATPSEYRTISCLFGLGISTVCMLVRQVTNALKTLCERFICLPKGERLQKTIDGFFARGYKMCAGAIDGCHIPILKPHVDQAAYCNRKGWHSIVLQAVVDHNFCFTDVYVGWPGRTHDARVLANSPIYQMAEAHDGYLFPREKSTVVDGVEVPIHLIGDAAYPLKKWLMKGFLNHQILTPDQSHFNFCLSSARMVVENSFGRLKGRWRCLLKRNDVDINIMSDIVVACCILHNICELRKERYLPEWNTDLQCDVSADVTDREHNRITDDAQAVRRALVSLLS</sequence>